<evidence type="ECO:0000313" key="1">
    <source>
        <dbReference type="EMBL" id="TGY80596.1"/>
    </source>
</evidence>
<proteinExistence type="predicted"/>
<protein>
    <submittedName>
        <fullName evidence="1">XRE family transcriptional regulator</fullName>
    </submittedName>
</protein>
<comment type="caution">
    <text evidence="1">The sequence shown here is derived from an EMBL/GenBank/DDBJ whole genome shotgun (WGS) entry which is preliminary data.</text>
</comment>
<sequence length="88" mass="9727">MIHNPVLQRSISRLSPESIEHSRLAFDVSDRIAAILKKKGMTQHDLANGLGKSDAEVSKWLGGTQNFTLKTIAMIQSFLGENLIVVPR</sequence>
<organism evidence="1 2">
    <name type="scientific">Lepagella muris</name>
    <dbReference type="NCBI Taxonomy" id="3032870"/>
    <lineage>
        <taxon>Bacteria</taxon>
        <taxon>Pseudomonadati</taxon>
        <taxon>Bacteroidota</taxon>
        <taxon>Bacteroidia</taxon>
        <taxon>Bacteroidales</taxon>
        <taxon>Muribaculaceae</taxon>
        <taxon>Lepagella</taxon>
    </lineage>
</organism>
<name>A0AC61RKH7_9BACT</name>
<evidence type="ECO:0000313" key="2">
    <source>
        <dbReference type="Proteomes" id="UP000306319"/>
    </source>
</evidence>
<keyword evidence="2" id="KW-1185">Reference proteome</keyword>
<dbReference type="EMBL" id="SRYB01000002">
    <property type="protein sequence ID" value="TGY80596.1"/>
    <property type="molecule type" value="Genomic_DNA"/>
</dbReference>
<dbReference type="Proteomes" id="UP000306319">
    <property type="component" value="Unassembled WGS sequence"/>
</dbReference>
<gene>
    <name evidence="1" type="ORF">E5331_02425</name>
</gene>
<reference evidence="1" key="1">
    <citation type="submission" date="2019-04" db="EMBL/GenBank/DDBJ databases">
        <title>Microbes associate with the intestines of laboratory mice.</title>
        <authorList>
            <person name="Navarre W."/>
            <person name="Wong E."/>
            <person name="Huang K."/>
            <person name="Tropini C."/>
            <person name="Ng K."/>
            <person name="Yu B."/>
        </authorList>
    </citation>
    <scope>NUCLEOTIDE SEQUENCE</scope>
    <source>
        <strain evidence="1">NM04_E33</strain>
    </source>
</reference>
<accession>A0AC61RKH7</accession>